<evidence type="ECO:0000313" key="2">
    <source>
        <dbReference type="Proteomes" id="UP000270261"/>
    </source>
</evidence>
<keyword evidence="2" id="KW-1185">Reference proteome</keyword>
<dbReference type="Proteomes" id="UP000270261">
    <property type="component" value="Unassembled WGS sequence"/>
</dbReference>
<proteinExistence type="predicted"/>
<evidence type="ECO:0000313" key="1">
    <source>
        <dbReference type="EMBL" id="RRN44323.1"/>
    </source>
</evidence>
<dbReference type="AlphaFoldDB" id="A0A426FNS2"/>
<comment type="caution">
    <text evidence="1">The sequence shown here is derived from an EMBL/GenBank/DDBJ whole genome shotgun (WGS) entry which is preliminary data.</text>
</comment>
<protein>
    <submittedName>
        <fullName evidence="1">Uncharacterized protein</fullName>
    </submittedName>
</protein>
<gene>
    <name evidence="1" type="ORF">EHV23_13460</name>
</gene>
<organism evidence="1 2">
    <name type="scientific">Lautropia dentalis</name>
    <dbReference type="NCBI Taxonomy" id="2490857"/>
    <lineage>
        <taxon>Bacteria</taxon>
        <taxon>Pseudomonadati</taxon>
        <taxon>Pseudomonadota</taxon>
        <taxon>Betaproteobacteria</taxon>
        <taxon>Burkholderiales</taxon>
        <taxon>Burkholderiaceae</taxon>
        <taxon>Lautropia</taxon>
    </lineage>
</organism>
<dbReference type="EMBL" id="RRUE01000002">
    <property type="protein sequence ID" value="RRN44323.1"/>
    <property type="molecule type" value="Genomic_DNA"/>
</dbReference>
<sequence length="147" mass="15640">MGDFDRWLAAMQRLVRGKIELMRQAGHPASMAGVTDDAGRMASELVTSFVYLGDEMAVLCGLRGFGLEYQIHGTGDDVTIHPMPGQTPPAAMLSAPFLSWVVENGVLQHGHDMGVIRRMAAASLMARDNGGPAGMHGGAHEPPCETP</sequence>
<reference evidence="1 2" key="1">
    <citation type="submission" date="2018-11" db="EMBL/GenBank/DDBJ databases">
        <title>Genome sequencing of Lautropia sp. KCOM 2505 (= ChDC F240).</title>
        <authorList>
            <person name="Kook J.-K."/>
            <person name="Park S.-N."/>
            <person name="Lim Y.K."/>
        </authorList>
    </citation>
    <scope>NUCLEOTIDE SEQUENCE [LARGE SCALE GENOMIC DNA]</scope>
    <source>
        <strain evidence="1 2">KCOM 2505</strain>
    </source>
</reference>
<name>A0A426FNS2_9BURK</name>
<accession>A0A426FNS2</accession>